<dbReference type="EMBL" id="SPMZ01000002">
    <property type="protein sequence ID" value="NMQ17797.1"/>
    <property type="molecule type" value="Genomic_DNA"/>
</dbReference>
<dbReference type="Gene3D" id="2.30.110.20">
    <property type="entry name" value="Hcp1-like"/>
    <property type="match status" value="1"/>
</dbReference>
<gene>
    <name evidence="2" type="ORF">E4P82_00400</name>
</gene>
<evidence type="ECO:0000256" key="1">
    <source>
        <dbReference type="SAM" id="MobiDB-lite"/>
    </source>
</evidence>
<protein>
    <submittedName>
        <fullName evidence="2">Type VI secretion system tube protein Hcp</fullName>
    </submittedName>
</protein>
<dbReference type="InterPro" id="IPR008514">
    <property type="entry name" value="T6SS_Hcp"/>
</dbReference>
<reference evidence="2 3" key="1">
    <citation type="submission" date="2019-03" db="EMBL/GenBank/DDBJ databases">
        <title>Metabolic reconstructions from genomes of highly enriched 'Candidatus Accumulibacter' and 'Candidatus Competibacter' bioreactor populations.</title>
        <authorList>
            <person name="Annavajhala M.K."/>
            <person name="Welles L."/>
            <person name="Abbas B."/>
            <person name="Sorokin D."/>
            <person name="Park H."/>
            <person name="Van Loosdrecht M."/>
            <person name="Chandran K."/>
        </authorList>
    </citation>
    <scope>NUCLEOTIDE SEQUENCE [LARGE SCALE GENOMIC DNA]</scope>
    <source>
        <strain evidence="2 3">SBR_G</strain>
    </source>
</reference>
<dbReference type="RefSeq" id="WP_169247052.1">
    <property type="nucleotide sequence ID" value="NZ_SPMZ01000002.1"/>
</dbReference>
<evidence type="ECO:0000313" key="2">
    <source>
        <dbReference type="EMBL" id="NMQ17797.1"/>
    </source>
</evidence>
<dbReference type="InterPro" id="IPR053165">
    <property type="entry name" value="HSI-I_assembly_Hcp1"/>
</dbReference>
<proteinExistence type="predicted"/>
<keyword evidence="3" id="KW-1185">Reference proteome</keyword>
<name>A0ABX1TEM5_9GAMM</name>
<dbReference type="SUPFAM" id="SSF141452">
    <property type="entry name" value="Hcp1-like"/>
    <property type="match status" value="1"/>
</dbReference>
<organism evidence="2 3">
    <name type="scientific">Candidatus Competibacter phosphatis</name>
    <dbReference type="NCBI Taxonomy" id="221280"/>
    <lineage>
        <taxon>Bacteria</taxon>
        <taxon>Pseudomonadati</taxon>
        <taxon>Pseudomonadota</taxon>
        <taxon>Gammaproteobacteria</taxon>
        <taxon>Candidatus Competibacteraceae</taxon>
        <taxon>Candidatus Competibacter</taxon>
    </lineage>
</organism>
<comment type="caution">
    <text evidence="2">The sequence shown here is derived from an EMBL/GenBank/DDBJ whole genome shotgun (WGS) entry which is preliminary data.</text>
</comment>
<accession>A0ABX1TEM5</accession>
<sequence length="162" mass="17718">MADAFLKIGEVKGECKDHEFKEWIEVLSWSWGASQMGTAGHGTGLGASKVQMQDFSYTMHFCAASPELLLSCCSGHHYPEATLVMRKPTGKDGGQKKFLEFKFKDVLVSSYQTGGSEGSGLPIESLSLNFTNMTQEYFTQDEKGATKSAGKAGWDVKTNKKV</sequence>
<dbReference type="Proteomes" id="UP000760480">
    <property type="component" value="Unassembled WGS sequence"/>
</dbReference>
<dbReference type="PANTHER" id="PTHR36152:SF5">
    <property type="entry name" value="PROTEIN HCP1"/>
    <property type="match status" value="1"/>
</dbReference>
<dbReference type="PANTHER" id="PTHR36152">
    <property type="entry name" value="CYTOPLASMIC PROTEIN-RELATED"/>
    <property type="match status" value="1"/>
</dbReference>
<feature type="region of interest" description="Disordered" evidence="1">
    <location>
        <begin position="141"/>
        <end position="162"/>
    </location>
</feature>
<dbReference type="InterPro" id="IPR036624">
    <property type="entry name" value="Hcp1-lik_sf"/>
</dbReference>
<evidence type="ECO:0000313" key="3">
    <source>
        <dbReference type="Proteomes" id="UP000760480"/>
    </source>
</evidence>
<dbReference type="Pfam" id="PF05638">
    <property type="entry name" value="T6SS_HCP"/>
    <property type="match status" value="1"/>
</dbReference>